<comment type="caution">
    <text evidence="1">The sequence shown here is derived from an EMBL/GenBank/DDBJ whole genome shotgun (WGS) entry which is preliminary data.</text>
</comment>
<protein>
    <submittedName>
        <fullName evidence="1">Uncharacterized protein</fullName>
    </submittedName>
</protein>
<reference evidence="1 2" key="1">
    <citation type="submission" date="2016-09" db="EMBL/GenBank/DDBJ databases">
        <title>Rhizobium oryziradicis sp. nov., isolated from the root of rice.</title>
        <authorList>
            <person name="Zhao J."/>
            <person name="Zhang X."/>
        </authorList>
    </citation>
    <scope>NUCLEOTIDE SEQUENCE [LARGE SCALE GENOMIC DNA]</scope>
    <source>
        <strain evidence="1 2">14971</strain>
    </source>
</reference>
<keyword evidence="2" id="KW-1185">Reference proteome</keyword>
<organism evidence="1 2">
    <name type="scientific">Allorhizobium taibaishanense</name>
    <dbReference type="NCBI Taxonomy" id="887144"/>
    <lineage>
        <taxon>Bacteria</taxon>
        <taxon>Pseudomonadati</taxon>
        <taxon>Pseudomonadota</taxon>
        <taxon>Alphaproteobacteria</taxon>
        <taxon>Hyphomicrobiales</taxon>
        <taxon>Rhizobiaceae</taxon>
        <taxon>Rhizobium/Agrobacterium group</taxon>
        <taxon>Allorhizobium</taxon>
    </lineage>
</organism>
<dbReference type="Proteomes" id="UP000185598">
    <property type="component" value="Unassembled WGS sequence"/>
</dbReference>
<dbReference type="AlphaFoldDB" id="A0A1Q9A5Y3"/>
<evidence type="ECO:0000313" key="2">
    <source>
        <dbReference type="Proteomes" id="UP000185598"/>
    </source>
</evidence>
<accession>A0A1Q9A5Y3</accession>
<evidence type="ECO:0000313" key="1">
    <source>
        <dbReference type="EMBL" id="OLP49982.1"/>
    </source>
</evidence>
<name>A0A1Q9A5Y3_9HYPH</name>
<sequence length="127" mass="14723">MLGMAWLLSVRARDKTQKDAAKCFVRTGRCPLKKPCDVDVSWKRRELRYFCAIAVDRLQILKQASCQLVGWVGYFCRFRRNICIRSLKRIYKNNVDQSAAVWGIGSEPAMDHVPVLQNLSIYWSLLI</sequence>
<proteinExistence type="predicted"/>
<dbReference type="EMBL" id="MKIN01000021">
    <property type="protein sequence ID" value="OLP49982.1"/>
    <property type="molecule type" value="Genomic_DNA"/>
</dbReference>
<gene>
    <name evidence="1" type="ORF">BJF91_11560</name>
</gene>
<dbReference type="STRING" id="887144.BJF91_11560"/>